<gene>
    <name evidence="5" type="ORF">D0X99_06035</name>
</gene>
<dbReference type="SMART" id="SM00191">
    <property type="entry name" value="Int_alpha"/>
    <property type="match status" value="3"/>
</dbReference>
<keyword evidence="6" id="KW-1185">Reference proteome</keyword>
<proteinExistence type="predicted"/>
<evidence type="ECO:0000313" key="5">
    <source>
        <dbReference type="EMBL" id="RIW17300.1"/>
    </source>
</evidence>
<evidence type="ECO:0000313" key="6">
    <source>
        <dbReference type="Proteomes" id="UP000283522"/>
    </source>
</evidence>
<dbReference type="PANTHER" id="PTHR16026">
    <property type="entry name" value="CARTILAGE ACIDIC PROTEIN 1"/>
    <property type="match status" value="1"/>
</dbReference>
<reference evidence="5 6" key="1">
    <citation type="submission" date="2018-09" db="EMBL/GenBank/DDBJ databases">
        <authorList>
            <person name="Wang X."/>
            <person name="Du Z."/>
        </authorList>
    </citation>
    <scope>NUCLEOTIDE SEQUENCE [LARGE SCALE GENOMIC DNA]</scope>
    <source>
        <strain evidence="5 6">N3</strain>
    </source>
</reference>
<dbReference type="InterPro" id="IPR027039">
    <property type="entry name" value="Crtac1"/>
</dbReference>
<dbReference type="EMBL" id="QXML01000002">
    <property type="protein sequence ID" value="RIW17300.1"/>
    <property type="molecule type" value="Genomic_DNA"/>
</dbReference>
<keyword evidence="2" id="KW-0677">Repeat</keyword>
<dbReference type="InterPro" id="IPR013519">
    <property type="entry name" value="Int_alpha_beta-p"/>
</dbReference>
<evidence type="ECO:0000259" key="4">
    <source>
        <dbReference type="Pfam" id="PF07593"/>
    </source>
</evidence>
<keyword evidence="3" id="KW-0325">Glycoprotein</keyword>
<feature type="domain" description="ASPIC/UnbV" evidence="4">
    <location>
        <begin position="517"/>
        <end position="584"/>
    </location>
</feature>
<dbReference type="Proteomes" id="UP000283522">
    <property type="component" value="Unassembled WGS sequence"/>
</dbReference>
<dbReference type="InterPro" id="IPR011519">
    <property type="entry name" value="UnbV_ASPIC"/>
</dbReference>
<dbReference type="PANTHER" id="PTHR16026:SF0">
    <property type="entry name" value="CARTILAGE ACIDIC PROTEIN 1"/>
    <property type="match status" value="1"/>
</dbReference>
<evidence type="ECO:0000256" key="2">
    <source>
        <dbReference type="ARBA" id="ARBA00022737"/>
    </source>
</evidence>
<evidence type="ECO:0000256" key="1">
    <source>
        <dbReference type="ARBA" id="ARBA00022729"/>
    </source>
</evidence>
<organism evidence="5 6">
    <name type="scientific">Algoriphagus lacus</name>
    <dbReference type="NCBI Taxonomy" id="2056311"/>
    <lineage>
        <taxon>Bacteria</taxon>
        <taxon>Pseudomonadati</taxon>
        <taxon>Bacteroidota</taxon>
        <taxon>Cytophagia</taxon>
        <taxon>Cytophagales</taxon>
        <taxon>Cyclobacteriaceae</taxon>
        <taxon>Algoriphagus</taxon>
    </lineage>
</organism>
<dbReference type="InterPro" id="IPR028994">
    <property type="entry name" value="Integrin_alpha_N"/>
</dbReference>
<dbReference type="SUPFAM" id="SSF69318">
    <property type="entry name" value="Integrin alpha N-terminal domain"/>
    <property type="match status" value="3"/>
</dbReference>
<dbReference type="InterPro" id="IPR013517">
    <property type="entry name" value="FG-GAP"/>
</dbReference>
<dbReference type="RefSeq" id="WP_119476738.1">
    <property type="nucleotide sequence ID" value="NZ_QXML01000002.1"/>
</dbReference>
<evidence type="ECO:0000256" key="3">
    <source>
        <dbReference type="ARBA" id="ARBA00023180"/>
    </source>
</evidence>
<dbReference type="Pfam" id="PF01839">
    <property type="entry name" value="FG-GAP"/>
    <property type="match status" value="1"/>
</dbReference>
<dbReference type="OrthoDB" id="9816120at2"/>
<comment type="caution">
    <text evidence="5">The sequence shown here is derived from an EMBL/GenBank/DDBJ whole genome shotgun (WGS) entry which is preliminary data.</text>
</comment>
<dbReference type="PROSITE" id="PS51257">
    <property type="entry name" value="PROKAR_LIPOPROTEIN"/>
    <property type="match status" value="1"/>
</dbReference>
<keyword evidence="1" id="KW-0732">Signal</keyword>
<dbReference type="AlphaFoldDB" id="A0A418PUT2"/>
<dbReference type="Pfam" id="PF07593">
    <property type="entry name" value="UnbV_ASPIC"/>
    <property type="match status" value="1"/>
</dbReference>
<sequence>MKPRLHLVFLAGISLLVSCKKEDTLFVLKSPEETGVDFNNEIIESDSFNILTDEYIFNGGGVSVADFDLNGLPDLFFTGNQVPNRLYLNEGKFKFRDISESAGIMAAEKWCTGSVIVDINLDGFPDIYVAAAMKKGPGERNNLLFVNQGKDDSGNISFKEMAADYGIADAGNSMGAAFLDYDLDGDLDLYVLNNEQLTAKPTNFRPKVTDGSAVNNDSFYRNNGDGTFTNVTIEAGITFEGFGLGLAISDLNNDGWPDIHVSNDYITNDILYINNQNGTFSNKTKENLRHQSQFSMGSDISDFNNDAMPDLITIDMLGEDNYRKKTTIGKNVYQTYINNEQFGYEYQYVRNMLHLNNGPGIPFSEIGLMAGVYQTDWSWAPLFGDVDNDGLRDLLITNGFPRDITDKDFANYRADVGSIASTRQLLDSIPIVKIPNYAYRNTGNLGFEDTGENWGLNKPSFSNGAAFVDLDQDGDLDYVVNNINDPAFVFENKLNESEKAPNYLRVKLIGSSKNPQGLGAKVLVKPTSGTQLYQEMQVVRGYMSSIEDILHFGLDSISSVSQLTVIWPDGKESNFANVPANQVLVVDYAESKAGKDSVAVLDLGDTQQVLKEVSDELGITFIHQEDDKIDFNVQRTLPHKLTQFGPALAVGDLDGNGKEDLVIGSASGYSPVWYAQQDNGSFVQKELLPGENPIFEETGILLFDAENDGDKDLYLVSGSSEFLPDAVEYLDRIYLNDGKGNFTLDKNFSSVKANGSTVRGADFDGDGFLDLFVGGRSPIGKYPLPEKSFLLKNEGGQMKDVTDQVAPGLREVGMVTDAVWSDINGDGKVDLIVVGELMPITVFVNQGGKFVKQAETGLENQLGWWNSLATADFDQDGDTDFVVGNLGANNSLHPSKEKPVKIYAKDFDNNGSVDPVTFAYYKDKPGGKYMSFPSHFWDDLNGQSPMFRRKFDRYKYFALSTEESFFTEEEKKDVLILTGNYDRTVWVENLGNGKFSIHELPVMAQIAPTNGITADDINGDGFLDILMVGNDYGNEIFIGRLDASVGLLLLGDGKGGFRSVNPRESGFVVPGDAKALVKLSPATGSPIYFASQNRGKLLAFRSTSSEGKALSLGQEAMALILELENGKRQRVELSFGSGFGSQSTREVILPKGVKSAVMIDYKGQMIPVEIFTMGN</sequence>
<dbReference type="Gene3D" id="2.130.10.130">
    <property type="entry name" value="Integrin alpha, N-terminal"/>
    <property type="match status" value="4"/>
</dbReference>
<accession>A0A418PUT2</accession>
<protein>
    <recommendedName>
        <fullName evidence="4">ASPIC/UnbV domain-containing protein</fullName>
    </recommendedName>
</protein>
<dbReference type="Pfam" id="PF13517">
    <property type="entry name" value="FG-GAP_3"/>
    <property type="match status" value="4"/>
</dbReference>
<name>A0A418PUT2_9BACT</name>